<evidence type="ECO:0000313" key="3">
    <source>
        <dbReference type="Proteomes" id="UP000297861"/>
    </source>
</evidence>
<sequence>MKYSTREKLGHFNKLRAASHLEADLKLLEKLDPKNSLLAKYPGNDEKYQQDILYVLLDLTTACDIKDFRREYHKEVDWQKKWEEYVEFYNRKLGLVKEKYGEDYIIQNNEEVKDILFQLNIPYSPLKCDVLIGLSLLDISFLNPIPFEPRLSEDDLIKAIDSVFDEISAKKTHPKLSESQDSEQKVPGTKVSDYKTAYNESKTEELEDKEAELDEKEEELNSRESDLDEKESELEEKEQELTEKEEELEKKAAVTEKKSASKKQNIQK</sequence>
<feature type="compositionally biased region" description="Basic and acidic residues" evidence="1">
    <location>
        <begin position="175"/>
        <end position="184"/>
    </location>
</feature>
<accession>A0A4Y8KZT2</accession>
<feature type="region of interest" description="Disordered" evidence="1">
    <location>
        <begin position="171"/>
        <end position="268"/>
    </location>
</feature>
<name>A0A4Y8KZT2_9BACT</name>
<dbReference type="EMBL" id="SOML01000007">
    <property type="protein sequence ID" value="TFD95521.1"/>
    <property type="molecule type" value="Genomic_DNA"/>
</dbReference>
<feature type="compositionally biased region" description="Basic and acidic residues" evidence="1">
    <location>
        <begin position="239"/>
        <end position="259"/>
    </location>
</feature>
<protein>
    <submittedName>
        <fullName evidence="2">Uncharacterized protein</fullName>
    </submittedName>
</protein>
<evidence type="ECO:0000313" key="2">
    <source>
        <dbReference type="EMBL" id="TFD95521.1"/>
    </source>
</evidence>
<dbReference type="Proteomes" id="UP000297861">
    <property type="component" value="Unassembled WGS sequence"/>
</dbReference>
<feature type="compositionally biased region" description="Acidic residues" evidence="1">
    <location>
        <begin position="205"/>
        <end position="218"/>
    </location>
</feature>
<organism evidence="2 3">
    <name type="scientific">Dysgonomonas capnocytophagoides</name>
    <dbReference type="NCBI Taxonomy" id="45254"/>
    <lineage>
        <taxon>Bacteria</taxon>
        <taxon>Pseudomonadati</taxon>
        <taxon>Bacteroidota</taxon>
        <taxon>Bacteroidia</taxon>
        <taxon>Bacteroidales</taxon>
        <taxon>Dysgonomonadaceae</taxon>
        <taxon>Dysgonomonas</taxon>
    </lineage>
</organism>
<reference evidence="2 3" key="1">
    <citation type="submission" date="2019-03" db="EMBL/GenBank/DDBJ databases">
        <title>San Antonio Military Medical Center submission to MRSN (WRAIR), pending publication.</title>
        <authorList>
            <person name="Blyth D.M."/>
            <person name="Mccarthy S.L."/>
            <person name="Schall S.E."/>
            <person name="Stam J.A."/>
            <person name="Ong A.C."/>
            <person name="Mcgann P.T."/>
        </authorList>
    </citation>
    <scope>NUCLEOTIDE SEQUENCE [LARGE SCALE GENOMIC DNA]</scope>
    <source>
        <strain evidence="2 3">MRSN571793</strain>
    </source>
</reference>
<feature type="compositionally biased region" description="Acidic residues" evidence="1">
    <location>
        <begin position="226"/>
        <end position="238"/>
    </location>
</feature>
<proteinExistence type="predicted"/>
<evidence type="ECO:0000256" key="1">
    <source>
        <dbReference type="SAM" id="MobiDB-lite"/>
    </source>
</evidence>
<dbReference type="AlphaFoldDB" id="A0A4Y8KZT2"/>
<dbReference type="RefSeq" id="WP_134436572.1">
    <property type="nucleotide sequence ID" value="NZ_SOML01000007.1"/>
</dbReference>
<comment type="caution">
    <text evidence="2">The sequence shown here is derived from an EMBL/GenBank/DDBJ whole genome shotgun (WGS) entry which is preliminary data.</text>
</comment>
<keyword evidence="3" id="KW-1185">Reference proteome</keyword>
<gene>
    <name evidence="2" type="ORF">E2605_11785</name>
</gene>